<protein>
    <submittedName>
        <fullName evidence="4">Cytokine receptor</fullName>
    </submittedName>
</protein>
<dbReference type="AlphaFoldDB" id="A0AB39ZJ25"/>
<evidence type="ECO:0000256" key="2">
    <source>
        <dbReference type="SAM" id="SignalP"/>
    </source>
</evidence>
<feature type="signal peptide" evidence="2">
    <location>
        <begin position="1"/>
        <end position="25"/>
    </location>
</feature>
<dbReference type="Proteomes" id="UP001652628">
    <property type="component" value="Chromosome X"/>
</dbReference>
<evidence type="ECO:0000313" key="3">
    <source>
        <dbReference type="Proteomes" id="UP001652628"/>
    </source>
</evidence>
<keyword evidence="1" id="KW-0812">Transmembrane</keyword>
<dbReference type="RefSeq" id="XP_016936902.4">
    <property type="nucleotide sequence ID" value="XM_017081413.4"/>
</dbReference>
<keyword evidence="3" id="KW-1185">Reference proteome</keyword>
<sequence length="645" mass="73772">MGWRTWKLRLLSLTLLVIAVSCGWAEDARPSGTKQPECTLSVSNIRVGDIREVSCHCPGYVSKNLTIEEQGKKFLVDSLNGTALYRSSIVTRQASEQLYMCLADGIVVTHETVNVYPRLNVTDLVCRYRGTMFKCRFTALELRAFAEDTHYQMSRNSGKPVDCHKIELEARKAKQVLCDVPTTPNLPPDGDFTVIMSDSFGRQTQVIHRSEWQVKVLDFPVAEPIANHTMKPNHTCYVWNEPNIQGGRMVEWNVVLRHENARLSKNLTLFQRRTVSLVDHVCFENPPEGYQTFYVSFRRRLNDSEAIWSDFWSPEINLTTPVMLPVRPPRFRPPGFSYDPKKEELKVYWEQLSNVEFNGPQRKSLVRSSNGKVNIITNSSALLKKWEDEKPGTVNVWSQNVLGKSQDSSLLEVPRLSDLKNRQITRYTYNKTSYILTWNEPTETRNLHGYIVYWCQFSGVVQDDCNDDSISTNFTLEPRYNFSEKVPAPWFRRGVSANYNDSISGGILWLPGEHEAPAEQSAALRFVEGIIGLLVLGVIFLVVRKLRKMSDIRVEMPDMSCGIETYESKEPIRPRYPAIIPGEKFYEGKLESVTFECPHEEPYMELQPMPRAPSAPQAPQENQYVTMNTVTTPGCDGYIKPPPMR</sequence>
<organism evidence="3 4">
    <name type="scientific">Drosophila suzukii</name>
    <name type="common">Spotted-wing drosophila fruit fly</name>
    <dbReference type="NCBI Taxonomy" id="28584"/>
    <lineage>
        <taxon>Eukaryota</taxon>
        <taxon>Metazoa</taxon>
        <taxon>Ecdysozoa</taxon>
        <taxon>Arthropoda</taxon>
        <taxon>Hexapoda</taxon>
        <taxon>Insecta</taxon>
        <taxon>Pterygota</taxon>
        <taxon>Neoptera</taxon>
        <taxon>Endopterygota</taxon>
        <taxon>Diptera</taxon>
        <taxon>Brachycera</taxon>
        <taxon>Muscomorpha</taxon>
        <taxon>Ephydroidea</taxon>
        <taxon>Drosophilidae</taxon>
        <taxon>Drosophila</taxon>
        <taxon>Sophophora</taxon>
    </lineage>
</organism>
<proteinExistence type="predicted"/>
<keyword evidence="1" id="KW-1133">Transmembrane helix</keyword>
<keyword evidence="1" id="KW-0472">Membrane</keyword>
<keyword evidence="4" id="KW-0675">Receptor</keyword>
<dbReference type="GeneID" id="108015143"/>
<name>A0AB39ZJ25_DROSZ</name>
<feature type="chain" id="PRO_5044720393" evidence="2">
    <location>
        <begin position="26"/>
        <end position="645"/>
    </location>
</feature>
<accession>A0AB39ZJ25</accession>
<dbReference type="PROSITE" id="PS51257">
    <property type="entry name" value="PROKAR_LIPOPROTEIN"/>
    <property type="match status" value="1"/>
</dbReference>
<keyword evidence="2" id="KW-0732">Signal</keyword>
<evidence type="ECO:0000313" key="4">
    <source>
        <dbReference type="RefSeq" id="XP_016936902.4"/>
    </source>
</evidence>
<gene>
    <name evidence="4" type="primary">et</name>
</gene>
<feature type="transmembrane region" description="Helical" evidence="1">
    <location>
        <begin position="522"/>
        <end position="543"/>
    </location>
</feature>
<reference evidence="4" key="1">
    <citation type="submission" date="2025-08" db="UniProtKB">
        <authorList>
            <consortium name="RefSeq"/>
        </authorList>
    </citation>
    <scope>IDENTIFICATION</scope>
</reference>
<evidence type="ECO:0000256" key="1">
    <source>
        <dbReference type="SAM" id="Phobius"/>
    </source>
</evidence>